<evidence type="ECO:0000256" key="1">
    <source>
        <dbReference type="ARBA" id="ARBA00006375"/>
    </source>
</evidence>
<dbReference type="AlphaFoldDB" id="A0A835JVC3"/>
<sequence>MWEDTKSFNGTNKEEGDYIITNRDEGEDIPRMYLMFYGRPLLPGKFFHCIEALGRRTYSLVLHNLYISMGTTSLSGYSWRKSRNKTTEIKANLIMAAAAGAYTVTLTQHPLKMQTGEFGKSNGLWKTLSEGTWSEAFNGFHVRCFRSHLQIIELMRRGPGLWNRLGIWLRQAEM</sequence>
<dbReference type="PANTHER" id="PTHR46650:SF1">
    <property type="entry name" value="PEROXISOMAL ADENINE NUCLEOTIDE TRANSPORTER 1"/>
    <property type="match status" value="1"/>
</dbReference>
<dbReference type="GO" id="GO:0005347">
    <property type="term" value="F:ATP transmembrane transporter activity"/>
    <property type="evidence" value="ECO:0007669"/>
    <property type="project" value="InterPro"/>
</dbReference>
<dbReference type="Proteomes" id="UP000657918">
    <property type="component" value="Unassembled WGS sequence"/>
</dbReference>
<evidence type="ECO:0000256" key="2">
    <source>
        <dbReference type="ARBA" id="ARBA00022448"/>
    </source>
</evidence>
<dbReference type="PANTHER" id="PTHR46650">
    <property type="entry name" value="PEROXISOMAL ADENINE NUCLEOTIDE TRANSPORTER 1"/>
    <property type="match status" value="1"/>
</dbReference>
<accession>A0A835JVC3</accession>
<comment type="similarity">
    <text evidence="1">Belongs to the mitochondrial carrier (TC 2.A.29) family.</text>
</comment>
<keyword evidence="3" id="KW-0677">Repeat</keyword>
<dbReference type="GO" id="GO:0007031">
    <property type="term" value="P:peroxisome organization"/>
    <property type="evidence" value="ECO:0007669"/>
    <property type="project" value="TreeGrafter"/>
</dbReference>
<name>A0A835JVC3_9ROSI</name>
<evidence type="ECO:0000313" key="5">
    <source>
        <dbReference type="EMBL" id="KAF9673900.1"/>
    </source>
</evidence>
<dbReference type="EMBL" id="JADGMS010000010">
    <property type="protein sequence ID" value="KAF9673900.1"/>
    <property type="molecule type" value="Genomic_DNA"/>
</dbReference>
<dbReference type="InterPro" id="IPR045900">
    <property type="entry name" value="Peroxisomal_Ade_carrier"/>
</dbReference>
<dbReference type="OrthoDB" id="446044at2759"/>
<evidence type="ECO:0000256" key="4">
    <source>
        <dbReference type="ARBA" id="ARBA00022989"/>
    </source>
</evidence>
<keyword evidence="4" id="KW-0812">Transmembrane</keyword>
<evidence type="ECO:0000313" key="6">
    <source>
        <dbReference type="Proteomes" id="UP000657918"/>
    </source>
</evidence>
<keyword evidence="4" id="KW-0472">Membrane</keyword>
<dbReference type="GO" id="GO:0015217">
    <property type="term" value="F:ADP transmembrane transporter activity"/>
    <property type="evidence" value="ECO:0007669"/>
    <property type="project" value="InterPro"/>
</dbReference>
<dbReference type="GO" id="GO:0006635">
    <property type="term" value="P:fatty acid beta-oxidation"/>
    <property type="evidence" value="ECO:0007669"/>
    <property type="project" value="InterPro"/>
</dbReference>
<proteinExistence type="inferred from homology"/>
<keyword evidence="2" id="KW-0813">Transport</keyword>
<protein>
    <submittedName>
        <fullName evidence="5">Uncharacterized protein</fullName>
    </submittedName>
</protein>
<reference evidence="5 6" key="1">
    <citation type="submission" date="2020-10" db="EMBL/GenBank/DDBJ databases">
        <title>Plant Genome Project.</title>
        <authorList>
            <person name="Zhang R.-G."/>
        </authorList>
    </citation>
    <scope>NUCLEOTIDE SEQUENCE [LARGE SCALE GENOMIC DNA]</scope>
    <source>
        <strain evidence="5">FAFU-HL-1</strain>
        <tissue evidence="5">Leaf</tissue>
    </source>
</reference>
<keyword evidence="4" id="KW-1133">Transmembrane helix</keyword>
<keyword evidence="6" id="KW-1185">Reference proteome</keyword>
<dbReference type="GO" id="GO:0005778">
    <property type="term" value="C:peroxisomal membrane"/>
    <property type="evidence" value="ECO:0007669"/>
    <property type="project" value="TreeGrafter"/>
</dbReference>
<gene>
    <name evidence="5" type="ORF">SADUNF_Sadunf10G0072000</name>
</gene>
<organism evidence="5 6">
    <name type="scientific">Salix dunnii</name>
    <dbReference type="NCBI Taxonomy" id="1413687"/>
    <lineage>
        <taxon>Eukaryota</taxon>
        <taxon>Viridiplantae</taxon>
        <taxon>Streptophyta</taxon>
        <taxon>Embryophyta</taxon>
        <taxon>Tracheophyta</taxon>
        <taxon>Spermatophyta</taxon>
        <taxon>Magnoliopsida</taxon>
        <taxon>eudicotyledons</taxon>
        <taxon>Gunneridae</taxon>
        <taxon>Pentapetalae</taxon>
        <taxon>rosids</taxon>
        <taxon>fabids</taxon>
        <taxon>Malpighiales</taxon>
        <taxon>Salicaceae</taxon>
        <taxon>Saliceae</taxon>
        <taxon>Salix</taxon>
    </lineage>
</organism>
<comment type="caution">
    <text evidence="5">The sequence shown here is derived from an EMBL/GenBank/DDBJ whole genome shotgun (WGS) entry which is preliminary data.</text>
</comment>
<evidence type="ECO:0000256" key="3">
    <source>
        <dbReference type="ARBA" id="ARBA00022737"/>
    </source>
</evidence>